<dbReference type="OrthoDB" id="10475458at2759"/>
<evidence type="ECO:0000313" key="2">
    <source>
        <dbReference type="Proteomes" id="UP000268093"/>
    </source>
</evidence>
<proteinExistence type="predicted"/>
<organism evidence="1 2">
    <name type="scientific">Jimgerdemannia flammicorona</name>
    <dbReference type="NCBI Taxonomy" id="994334"/>
    <lineage>
        <taxon>Eukaryota</taxon>
        <taxon>Fungi</taxon>
        <taxon>Fungi incertae sedis</taxon>
        <taxon>Mucoromycota</taxon>
        <taxon>Mucoromycotina</taxon>
        <taxon>Endogonomycetes</taxon>
        <taxon>Endogonales</taxon>
        <taxon>Endogonaceae</taxon>
        <taxon>Jimgerdemannia</taxon>
    </lineage>
</organism>
<reference evidence="1 2" key="1">
    <citation type="journal article" date="2018" name="New Phytol.">
        <title>Phylogenomics of Endogonaceae and evolution of mycorrhizas within Mucoromycota.</title>
        <authorList>
            <person name="Chang Y."/>
            <person name="Desiro A."/>
            <person name="Na H."/>
            <person name="Sandor L."/>
            <person name="Lipzen A."/>
            <person name="Clum A."/>
            <person name="Barry K."/>
            <person name="Grigoriev I.V."/>
            <person name="Martin F.M."/>
            <person name="Stajich J.E."/>
            <person name="Smith M.E."/>
            <person name="Bonito G."/>
            <person name="Spatafora J.W."/>
        </authorList>
    </citation>
    <scope>NUCLEOTIDE SEQUENCE [LARGE SCALE GENOMIC DNA]</scope>
    <source>
        <strain evidence="1 2">GMNB39</strain>
    </source>
</reference>
<gene>
    <name evidence="1" type="ORF">BC936DRAFT_145667</name>
</gene>
<dbReference type="EMBL" id="RBNI01004430">
    <property type="protein sequence ID" value="RUP47505.1"/>
    <property type="molecule type" value="Genomic_DNA"/>
</dbReference>
<dbReference type="Proteomes" id="UP000268093">
    <property type="component" value="Unassembled WGS sequence"/>
</dbReference>
<evidence type="ECO:0000313" key="1">
    <source>
        <dbReference type="EMBL" id="RUP47505.1"/>
    </source>
</evidence>
<protein>
    <submittedName>
        <fullName evidence="1">Uncharacterized protein</fullName>
    </submittedName>
</protein>
<accession>A0A433D9H5</accession>
<comment type="caution">
    <text evidence="1">The sequence shown here is derived from an EMBL/GenBank/DDBJ whole genome shotgun (WGS) entry which is preliminary data.</text>
</comment>
<name>A0A433D9H5_9FUNG</name>
<keyword evidence="2" id="KW-1185">Reference proteome</keyword>
<dbReference type="AlphaFoldDB" id="A0A433D9H5"/>
<sequence>MANQTSFMDSLSDLWDESSTVLMELLASEEEHSPKQKPFLVGRREFVTPTPLRQEILEDVPLETNNKFLNRAIAFLYSWEPEDFEDEVVDRNHPSILKRARNKLFKNGHAGQDDGRFGLQRRGGSFKAYQGKTRQRSGSFPPVVIMHDEYL</sequence>